<organism evidence="1">
    <name type="scientific">Coccolithus braarudii</name>
    <dbReference type="NCBI Taxonomy" id="221442"/>
    <lineage>
        <taxon>Eukaryota</taxon>
        <taxon>Haptista</taxon>
        <taxon>Haptophyta</taxon>
        <taxon>Prymnesiophyceae</taxon>
        <taxon>Coccolithales</taxon>
        <taxon>Coccolithaceae</taxon>
        <taxon>Coccolithus</taxon>
    </lineage>
</organism>
<dbReference type="AlphaFoldDB" id="A0A7S0PVM5"/>
<sequence length="304" mass="33206">MAQACNSKPPLHSTNRSCINCLCQRAALLALAAAIALACCRGRLSAPAVGRKVLYLGPGCGHVAYSMGFLGALLADDSVRTAILQHGAVFGGVSSGALAASYGLATLHGVHDMRHWYTHHMRRGYEAIGWRSTLAMGAELELAAQRYYNICANALGSPIPWLNHFPISVTEIPGFRPRIVSRFEGYTDFSQTLLASSYVPGMMGLRPWLSFDGRHMIDGYIGSWQTHFPDSYLCVSFLPVLPASLLCAHRLDAYEFDSADETFLSKAWPWGDPRWADEAFERGEADGASHLPELRAKLLAFLEA</sequence>
<evidence type="ECO:0008006" key="2">
    <source>
        <dbReference type="Google" id="ProtNLM"/>
    </source>
</evidence>
<dbReference type="SUPFAM" id="SSF52151">
    <property type="entry name" value="FabD/lysophospholipase-like"/>
    <property type="match status" value="1"/>
</dbReference>
<accession>A0A7S0PVM5</accession>
<name>A0A7S0PVM5_9EUKA</name>
<proteinExistence type="predicted"/>
<gene>
    <name evidence="1" type="ORF">CPEL01642_LOCUS3664</name>
</gene>
<dbReference type="InterPro" id="IPR016035">
    <property type="entry name" value="Acyl_Trfase/lysoPLipase"/>
</dbReference>
<protein>
    <recommendedName>
        <fullName evidence="2">PNPLA domain-containing protein</fullName>
    </recommendedName>
</protein>
<dbReference type="EMBL" id="HBEY01007523">
    <property type="protein sequence ID" value="CAD8600334.1"/>
    <property type="molecule type" value="Transcribed_RNA"/>
</dbReference>
<reference evidence="1" key="1">
    <citation type="submission" date="2021-01" db="EMBL/GenBank/DDBJ databases">
        <authorList>
            <person name="Corre E."/>
            <person name="Pelletier E."/>
            <person name="Niang G."/>
            <person name="Scheremetjew M."/>
            <person name="Finn R."/>
            <person name="Kale V."/>
            <person name="Holt S."/>
            <person name="Cochrane G."/>
            <person name="Meng A."/>
            <person name="Brown T."/>
            <person name="Cohen L."/>
        </authorList>
    </citation>
    <scope>NUCLEOTIDE SEQUENCE</scope>
    <source>
        <strain evidence="1">PLY182g</strain>
    </source>
</reference>
<evidence type="ECO:0000313" key="1">
    <source>
        <dbReference type="EMBL" id="CAD8600334.1"/>
    </source>
</evidence>